<evidence type="ECO:0000313" key="3">
    <source>
        <dbReference type="EMBL" id="MBK6006853.1"/>
    </source>
</evidence>
<evidence type="ECO:0000259" key="1">
    <source>
        <dbReference type="Pfam" id="PF25837"/>
    </source>
</evidence>
<dbReference type="AlphaFoldDB" id="A0A934TT25"/>
<feature type="domain" description="D-apionate lactonase N-terminal" evidence="1">
    <location>
        <begin position="8"/>
        <end position="229"/>
    </location>
</feature>
<organism evidence="3 4">
    <name type="scientific">Ramlibacter ginsenosidimutans</name>
    <dbReference type="NCBI Taxonomy" id="502333"/>
    <lineage>
        <taxon>Bacteria</taxon>
        <taxon>Pseudomonadati</taxon>
        <taxon>Pseudomonadota</taxon>
        <taxon>Betaproteobacteria</taxon>
        <taxon>Burkholderiales</taxon>
        <taxon>Comamonadaceae</taxon>
        <taxon>Ramlibacter</taxon>
    </lineage>
</organism>
<evidence type="ECO:0000259" key="2">
    <source>
        <dbReference type="Pfam" id="PF25838"/>
    </source>
</evidence>
<comment type="caution">
    <text evidence="3">The sequence shown here is derived from an EMBL/GenBank/DDBJ whole genome shotgun (WGS) entry which is preliminary data.</text>
</comment>
<dbReference type="Proteomes" id="UP000630528">
    <property type="component" value="Unassembled WGS sequence"/>
</dbReference>
<dbReference type="Pfam" id="PF25837">
    <property type="entry name" value="Apionate_lact_N"/>
    <property type="match status" value="1"/>
</dbReference>
<accession>A0A934TT25</accession>
<keyword evidence="4" id="KW-1185">Reference proteome</keyword>
<protein>
    <submittedName>
        <fullName evidence="3">Uncharacterized protein</fullName>
    </submittedName>
</protein>
<dbReference type="InterPro" id="IPR058787">
    <property type="entry name" value="ApnL_M"/>
</dbReference>
<feature type="domain" description="D-apionate lactonase TIM barrel" evidence="2">
    <location>
        <begin position="256"/>
        <end position="490"/>
    </location>
</feature>
<dbReference type="InterPro" id="IPR058788">
    <property type="entry name" value="ApnL_N"/>
</dbReference>
<dbReference type="EMBL" id="JAEPWM010000004">
    <property type="protein sequence ID" value="MBK6006853.1"/>
    <property type="molecule type" value="Genomic_DNA"/>
</dbReference>
<proteinExistence type="predicted"/>
<name>A0A934TT25_9BURK</name>
<dbReference type="RefSeq" id="WP_201171119.1">
    <property type="nucleotide sequence ID" value="NZ_JAEPWM010000004.1"/>
</dbReference>
<evidence type="ECO:0000313" key="4">
    <source>
        <dbReference type="Proteomes" id="UP000630528"/>
    </source>
</evidence>
<reference evidence="3" key="1">
    <citation type="journal article" date="2012" name="J. Microbiol. Biotechnol.">
        <title>Ramlibacter ginsenosidimutans sp. nov., with ginsenoside-converting activity.</title>
        <authorList>
            <person name="Wang L."/>
            <person name="An D.S."/>
            <person name="Kim S.G."/>
            <person name="Jin F.X."/>
            <person name="Kim S.C."/>
            <person name="Lee S.T."/>
            <person name="Im W.T."/>
        </authorList>
    </citation>
    <scope>NUCLEOTIDE SEQUENCE</scope>
    <source>
        <strain evidence="3">KACC 17527</strain>
    </source>
</reference>
<gene>
    <name evidence="3" type="ORF">JJB11_12200</name>
</gene>
<sequence length="562" mass="60327">MNPLESRRLFGTDEALAESLELRAGSLIARLRGTRLGPVTCEGHEVWHGIDFLYRDADWGTPAPAVDSLEHSQSADAFRARLRGSIAAAEIAFEIHIEADVRSVRYEATATMASDLATNRTGIVLMHPLAVCGRRVDVEHTDGRLSMSTFPTLIAPWPPFTLVRAVRHEYADGAWASCRFAGEDFELEDQRNNADASFKTYSRSNLMPRPYVLRAGTVLRQSVTLRIESTPAVRREREGRPVRVRIGEIAGALPSIGTALSGADLRAAEKHASALRALAPAHLQLCLEAGQAVDALALGGLLDAAENAALHLEIRGLAEKDASAQLAYIAKSLEPIVPHAVAVFPSTTPVLAAARRAFPQCRIGGGTPFFFTQLNRIEDLGACDFLCFGTAAVVHGADDEEIMAGLQSLPAMTATLRERHGEVPVHVGPSGIGAWRSPLGAQPASDGTRRLALARRDPRTRGLYGAAWAVGYIAQFAQAGAQAITLFDLTEGPVPAFDVLRRITQGTRWRRCESSDPASIAVLALEGATLLANLRDTAVDVKLDGPAGSAPIRIDPYETLIA</sequence>
<reference evidence="3" key="2">
    <citation type="submission" date="2021-01" db="EMBL/GenBank/DDBJ databases">
        <authorList>
            <person name="Kang M."/>
        </authorList>
    </citation>
    <scope>NUCLEOTIDE SEQUENCE</scope>
    <source>
        <strain evidence="3">KACC 17527</strain>
    </source>
</reference>
<dbReference type="Pfam" id="PF25838">
    <property type="entry name" value="Apionate_lact_M"/>
    <property type="match status" value="1"/>
</dbReference>